<dbReference type="CDD" id="cd04730">
    <property type="entry name" value="NPD_like"/>
    <property type="match status" value="1"/>
</dbReference>
<evidence type="ECO:0000256" key="7">
    <source>
        <dbReference type="ARBA" id="ARBA00022643"/>
    </source>
</evidence>
<dbReference type="InterPro" id="IPR004136">
    <property type="entry name" value="NMO"/>
</dbReference>
<name>A0ABU6MF81_9BACI</name>
<comment type="catalytic activity">
    <reaction evidence="11">
        <text>3 propionate 3-nitronate + 3 O2 + H2O = 3 3-oxopropanoate + 2 nitrate + nitrite + H2O2 + 3 H(+)</text>
        <dbReference type="Rhea" id="RHEA:57332"/>
        <dbReference type="ChEBI" id="CHEBI:15377"/>
        <dbReference type="ChEBI" id="CHEBI:15378"/>
        <dbReference type="ChEBI" id="CHEBI:15379"/>
        <dbReference type="ChEBI" id="CHEBI:16240"/>
        <dbReference type="ChEBI" id="CHEBI:16301"/>
        <dbReference type="ChEBI" id="CHEBI:17632"/>
        <dbReference type="ChEBI" id="CHEBI:33190"/>
        <dbReference type="ChEBI" id="CHEBI:136067"/>
    </reaction>
</comment>
<dbReference type="InterPro" id="IPR013785">
    <property type="entry name" value="Aldolase_TIM"/>
</dbReference>
<evidence type="ECO:0000256" key="3">
    <source>
        <dbReference type="ARBA" id="ARBA00009881"/>
    </source>
</evidence>
<comment type="similarity">
    <text evidence="3">Belongs to the nitronate monooxygenase family. NMO class I subfamily.</text>
</comment>
<protein>
    <recommendedName>
        <fullName evidence="4">Probable nitronate monooxygenase</fullName>
    </recommendedName>
    <alternativeName>
        <fullName evidence="10">Propionate 3-nitronate monooxygenase</fullName>
    </alternativeName>
</protein>
<keyword evidence="5" id="KW-0216">Detoxification</keyword>
<dbReference type="PANTHER" id="PTHR42747">
    <property type="entry name" value="NITRONATE MONOOXYGENASE-RELATED"/>
    <property type="match status" value="1"/>
</dbReference>
<keyword evidence="7" id="KW-0288">FMN</keyword>
<keyword evidence="6" id="KW-0285">Flavoprotein</keyword>
<evidence type="ECO:0000313" key="13">
    <source>
        <dbReference type="Proteomes" id="UP001341444"/>
    </source>
</evidence>
<comment type="caution">
    <text evidence="12">The sequence shown here is derived from an EMBL/GenBank/DDBJ whole genome shotgun (WGS) entry which is preliminary data.</text>
</comment>
<dbReference type="Pfam" id="PF03060">
    <property type="entry name" value="NMO"/>
    <property type="match status" value="1"/>
</dbReference>
<dbReference type="SUPFAM" id="SSF51412">
    <property type="entry name" value="Inosine monophosphate dehydrogenase (IMPDH)"/>
    <property type="match status" value="1"/>
</dbReference>
<evidence type="ECO:0000256" key="8">
    <source>
        <dbReference type="ARBA" id="ARBA00023002"/>
    </source>
</evidence>
<keyword evidence="8" id="KW-0560">Oxidoreductase</keyword>
<evidence type="ECO:0000256" key="11">
    <source>
        <dbReference type="ARBA" id="ARBA00049401"/>
    </source>
</evidence>
<keyword evidence="9 12" id="KW-0503">Monooxygenase</keyword>
<dbReference type="EMBL" id="JARMAB010000008">
    <property type="protein sequence ID" value="MED1202949.1"/>
    <property type="molecule type" value="Genomic_DNA"/>
</dbReference>
<keyword evidence="13" id="KW-1185">Reference proteome</keyword>
<dbReference type="Gene3D" id="3.20.20.70">
    <property type="entry name" value="Aldolase class I"/>
    <property type="match status" value="1"/>
</dbReference>
<evidence type="ECO:0000256" key="5">
    <source>
        <dbReference type="ARBA" id="ARBA00022575"/>
    </source>
</evidence>
<evidence type="ECO:0000256" key="2">
    <source>
        <dbReference type="ARBA" id="ARBA00003535"/>
    </source>
</evidence>
<evidence type="ECO:0000256" key="9">
    <source>
        <dbReference type="ARBA" id="ARBA00023033"/>
    </source>
</evidence>
<gene>
    <name evidence="12" type="ORF">P4T90_07550</name>
</gene>
<evidence type="ECO:0000256" key="6">
    <source>
        <dbReference type="ARBA" id="ARBA00022630"/>
    </source>
</evidence>
<proteinExistence type="inferred from homology"/>
<evidence type="ECO:0000256" key="10">
    <source>
        <dbReference type="ARBA" id="ARBA00031155"/>
    </source>
</evidence>
<accession>A0ABU6MF81</accession>
<evidence type="ECO:0000256" key="4">
    <source>
        <dbReference type="ARBA" id="ARBA00013457"/>
    </source>
</evidence>
<evidence type="ECO:0000313" key="12">
    <source>
        <dbReference type="EMBL" id="MED1202949.1"/>
    </source>
</evidence>
<organism evidence="12 13">
    <name type="scientific">Heyndrickxia acidicola</name>
    <dbReference type="NCBI Taxonomy" id="209389"/>
    <lineage>
        <taxon>Bacteria</taxon>
        <taxon>Bacillati</taxon>
        <taxon>Bacillota</taxon>
        <taxon>Bacilli</taxon>
        <taxon>Bacillales</taxon>
        <taxon>Bacillaceae</taxon>
        <taxon>Heyndrickxia</taxon>
    </lineage>
</organism>
<dbReference type="Proteomes" id="UP001341444">
    <property type="component" value="Unassembled WGS sequence"/>
</dbReference>
<dbReference type="RefSeq" id="WP_066267324.1">
    <property type="nucleotide sequence ID" value="NZ_JARMAB010000008.1"/>
</dbReference>
<comment type="cofactor">
    <cofactor evidence="1">
        <name>FMN</name>
        <dbReference type="ChEBI" id="CHEBI:58210"/>
    </cofactor>
</comment>
<comment type="function">
    <text evidence="2">Nitronate monooxygenase that uses molecular oxygen to catalyze the oxidative denitrification of alkyl nitronates. Acts on propionate 3-nitronate (P3N), the presumed physiological substrate. Probably functions in the detoxification of P3N, a metabolic poison produced by plants and fungi as a defense mechanism.</text>
</comment>
<reference evidence="12 13" key="1">
    <citation type="submission" date="2023-03" db="EMBL/GenBank/DDBJ databases">
        <title>Bacillus Genome Sequencing.</title>
        <authorList>
            <person name="Dunlap C."/>
        </authorList>
    </citation>
    <scope>NUCLEOTIDE SEQUENCE [LARGE SCALE GENOMIC DNA]</scope>
    <source>
        <strain evidence="12 13">B-23453</strain>
    </source>
</reference>
<evidence type="ECO:0000256" key="1">
    <source>
        <dbReference type="ARBA" id="ARBA00001917"/>
    </source>
</evidence>
<dbReference type="PANTHER" id="PTHR42747:SF3">
    <property type="entry name" value="NITRONATE MONOOXYGENASE-RELATED"/>
    <property type="match status" value="1"/>
</dbReference>
<dbReference type="GO" id="GO:0004497">
    <property type="term" value="F:monooxygenase activity"/>
    <property type="evidence" value="ECO:0007669"/>
    <property type="project" value="UniProtKB-KW"/>
</dbReference>
<sequence>MVLAGLLDLLSIHYPIIQAPMAGGVSTPLLAAEVSEAGGLGMIGAGYLNPNETRKQIREVKSRTIKPFGVNLFIPEKTFWAEGETRKAYDALEAFRFKLGVESSYSTSSADHYKEQLEIIIEEGAPICTFTFGLPSDEEIQLLKEKNIVLIATATTVEEAKLAERKGMDAVVVQGSEAGGHRGTFLHTMEEGLVGLISLVPQAADRVNIPLIAAGGIMDSRGINAVLCLGAQAAQLGTAFLTCKESGANPVHKKAVLSATEEQTVVTKVFSGKYARGIYNNFIKEMEEADAAVAPFPIQNSFTGGIRKEAARQNNPGYMSLWSGQSPRLSRDVSAFELMQSLVAGLNCNNE</sequence>